<dbReference type="Pfam" id="PF00873">
    <property type="entry name" value="ACR_tran"/>
    <property type="match status" value="1"/>
</dbReference>
<evidence type="ECO:0000313" key="10">
    <source>
        <dbReference type="Proteomes" id="UP000013940"/>
    </source>
</evidence>
<feature type="transmembrane region" description="Helical" evidence="8">
    <location>
        <begin position="376"/>
        <end position="395"/>
    </location>
</feature>
<dbReference type="Gene3D" id="3.30.70.1440">
    <property type="entry name" value="Multidrug efflux transporter AcrB pore domain"/>
    <property type="match status" value="1"/>
</dbReference>
<feature type="transmembrane region" description="Helical" evidence="8">
    <location>
        <begin position="510"/>
        <end position="536"/>
    </location>
</feature>
<evidence type="ECO:0000256" key="6">
    <source>
        <dbReference type="ARBA" id="ARBA00022989"/>
    </source>
</evidence>
<dbReference type="Gene3D" id="3.30.2090.10">
    <property type="entry name" value="Multidrug efflux transporter AcrB TolC docking domain, DN and DC subdomains"/>
    <property type="match status" value="2"/>
</dbReference>
<evidence type="ECO:0000256" key="1">
    <source>
        <dbReference type="ARBA" id="ARBA00004651"/>
    </source>
</evidence>
<dbReference type="eggNOG" id="COG3696">
    <property type="taxonomic scope" value="Bacteria"/>
</dbReference>
<feature type="transmembrane region" description="Helical" evidence="8">
    <location>
        <begin position="891"/>
        <end position="910"/>
    </location>
</feature>
<feature type="transmembrane region" description="Helical" evidence="8">
    <location>
        <begin position="916"/>
        <end position="941"/>
    </location>
</feature>
<dbReference type="GO" id="GO:0042910">
    <property type="term" value="F:xenobiotic transmembrane transporter activity"/>
    <property type="evidence" value="ECO:0007669"/>
    <property type="project" value="TreeGrafter"/>
</dbReference>
<evidence type="ECO:0000256" key="2">
    <source>
        <dbReference type="ARBA" id="ARBA00010942"/>
    </source>
</evidence>
<dbReference type="PRINTS" id="PR00702">
    <property type="entry name" value="ACRIFLAVINRP"/>
</dbReference>
<feature type="transmembrane region" description="Helical" evidence="8">
    <location>
        <begin position="332"/>
        <end position="356"/>
    </location>
</feature>
<proteinExistence type="inferred from homology"/>
<evidence type="ECO:0000256" key="4">
    <source>
        <dbReference type="ARBA" id="ARBA00022475"/>
    </source>
</evidence>
<keyword evidence="7 8" id="KW-0472">Membrane</keyword>
<evidence type="ECO:0000256" key="8">
    <source>
        <dbReference type="SAM" id="Phobius"/>
    </source>
</evidence>
<dbReference type="InterPro" id="IPR027463">
    <property type="entry name" value="AcrB_DN_DC_subdom"/>
</dbReference>
<dbReference type="HOGENOM" id="CLU_002755_1_2_6"/>
<evidence type="ECO:0000256" key="5">
    <source>
        <dbReference type="ARBA" id="ARBA00022692"/>
    </source>
</evidence>
<protein>
    <submittedName>
        <fullName evidence="9">Cation efflux system protein CzcA</fullName>
    </submittedName>
</protein>
<organism evidence="9 10">
    <name type="scientific">Pseudomonas protegens (strain DSM 19095 / LMG 27888 / CFBP 6595 / CHA0)</name>
    <dbReference type="NCBI Taxonomy" id="1124983"/>
    <lineage>
        <taxon>Bacteria</taxon>
        <taxon>Pseudomonadati</taxon>
        <taxon>Pseudomonadota</taxon>
        <taxon>Gammaproteobacteria</taxon>
        <taxon>Pseudomonadales</taxon>
        <taxon>Pseudomonadaceae</taxon>
        <taxon>Pseudomonas</taxon>
    </lineage>
</organism>
<dbReference type="Gene3D" id="1.20.1640.10">
    <property type="entry name" value="Multidrug efflux transporter AcrB transmembrane domain"/>
    <property type="match status" value="2"/>
</dbReference>
<dbReference type="GO" id="GO:0008324">
    <property type="term" value="F:monoatomic cation transmembrane transporter activity"/>
    <property type="evidence" value="ECO:0007669"/>
    <property type="project" value="InterPro"/>
</dbReference>
<sequence>MLLMAGVGIASYQKLPIDAVPDITNVQVQINSAAPGFSPLETEQRITFPIETAMAGLPGLQQSRSLSRSGLSQVTVIFKDGTDLFFARQLVNERLQVAREQLPDGVEAVMGPISTGLGEIFLWTVEAEEGARKEDGTPYTPTDLRVIQDWIIKPQLRNVQGVAEINTIGGFAKEYQIAPDPKRLAAYKLTLSDLVTALERNNANVGAGYIERSGEQLLIRAPGQLASIEDIANIVISSSDGTPIRVRNVADVQIGRELRTGAATENGREVVLGTVFMLIGENSRTVSQAVAKKLEEINRSLPEGVVAVTVYDRTNLVEKAIATVKKNLFEGALLVIVILFLFLGNIRAALITALVIPLSMLFTFTGMFSNKVSANLMSLGALDFGIIVDGAVVIVENAIRRLAHAQQHHGRMLTRSERLHEVFAAAKEARRALIFGQLIIMVVYLPIFALTGVAGKMFHPMAFTVVMALLGAMILSVTFVPAAIALFVTGKVKEEENLLMRSAKRGYAPVLDWVMARRGLTFALAGLILAGSALLASRMGSEFIPSLSEGDFAQQALRVPGTSLTQSVDMQQRLEKTLLAQVPEIERVFARTGTAEIASDPMPPNISDSYLMLKPKAQWPDPNKSREALIADIQRASALVPGSAYELSQPIQLRFNELISGVRSDVAVKVFGDDMAVLNKTATQIATALQSLPGASEVKVEQTSGLPVLTINIDRDKAARFGLNVGDVQDTIAVAVGGRQAGTLYEGDRRFDMVVRLSDQLRTDIDGLSRLLIPIPATAGTANGQIGFIALSEVASLDLVLGPNQVSRENGKRLVIVSANVRGRDIGSFVEEATALIGEKVKVPAGYWTTWGGQFEQLQEASQRLQVVVPVALLLVFGLLFMMFNNLKDGLLVFTGIPFALTGGIMALWLRDIPLSISAGVGFIALSGVAVLNGLVMIAFIRNLREEGRSLSLAIHEGALTRLRPVLMTALVASLGFIPMALATGTGAEVQRPLATVVIGGILSSTILTLLVLPALYQWAHRREED</sequence>
<accession>A0A2C9ETD7</accession>
<dbReference type="SUPFAM" id="SSF82714">
    <property type="entry name" value="Multidrug efflux transporter AcrB TolC docking domain, DN and DC subdomains"/>
    <property type="match status" value="2"/>
</dbReference>
<feature type="transmembrane region" description="Helical" evidence="8">
    <location>
        <begin position="962"/>
        <end position="982"/>
    </location>
</feature>
<dbReference type="NCBIfam" id="TIGR00914">
    <property type="entry name" value="2A0601"/>
    <property type="match status" value="1"/>
</dbReference>
<dbReference type="SUPFAM" id="SSF82693">
    <property type="entry name" value="Multidrug efflux transporter AcrB pore domain, PN1, PN2, PC1 and PC2 subdomains"/>
    <property type="match status" value="3"/>
</dbReference>
<dbReference type="Gene3D" id="3.30.70.1320">
    <property type="entry name" value="Multidrug efflux transporter AcrB pore domain like"/>
    <property type="match status" value="1"/>
</dbReference>
<keyword evidence="6 8" id="KW-1133">Transmembrane helix</keyword>
<dbReference type="InterPro" id="IPR004763">
    <property type="entry name" value="CusA-like"/>
</dbReference>
<feature type="transmembrane region" description="Helical" evidence="8">
    <location>
        <begin position="432"/>
        <end position="455"/>
    </location>
</feature>
<dbReference type="PANTHER" id="PTHR32063:SF24">
    <property type="entry name" value="CATION EFFLUX SYSTEM (ACRB_ACRD_ACRF FAMILY)"/>
    <property type="match status" value="1"/>
</dbReference>
<evidence type="ECO:0000256" key="3">
    <source>
        <dbReference type="ARBA" id="ARBA00022448"/>
    </source>
</evidence>
<gene>
    <name evidence="9" type="primary">czcA</name>
    <name evidence="9" type="ORF">PFLCHA0_c51890</name>
</gene>
<dbReference type="InterPro" id="IPR001036">
    <property type="entry name" value="Acrflvin-R"/>
</dbReference>
<keyword evidence="5 8" id="KW-0812">Transmembrane</keyword>
<dbReference type="KEGG" id="pprc:PFLCHA0_c51890"/>
<keyword evidence="3" id="KW-0813">Transport</keyword>
<dbReference type="Gene3D" id="3.30.70.1430">
    <property type="entry name" value="Multidrug efflux transporter AcrB pore domain"/>
    <property type="match status" value="2"/>
</dbReference>
<reference evidence="10" key="1">
    <citation type="journal article" date="2014" name="Genome Announc.">
        <title>Full-genome sequence of the plant growth-promoting bacterium Pseudomonas protegens CHA0.</title>
        <authorList>
            <person name="Jousset A."/>
            <person name="Schuldes J."/>
            <person name="Keel C."/>
            <person name="Maurhofer M."/>
            <person name="Daniel R."/>
            <person name="Scheu S."/>
            <person name="Thuermer A."/>
        </authorList>
    </citation>
    <scope>NUCLEOTIDE SEQUENCE [LARGE SCALE GENOMIC DNA]</scope>
    <source>
        <strain evidence="10">DSM 19095 / LMG 27888 / CFBP 6595 / CHA0</strain>
    </source>
</reference>
<dbReference type="GO" id="GO:0005886">
    <property type="term" value="C:plasma membrane"/>
    <property type="evidence" value="ECO:0007669"/>
    <property type="project" value="UniProtKB-SubCell"/>
</dbReference>
<feature type="transmembrane region" description="Helical" evidence="8">
    <location>
        <begin position="994"/>
        <end position="1017"/>
    </location>
</feature>
<feature type="transmembrane region" description="Helical" evidence="8">
    <location>
        <begin position="865"/>
        <end position="884"/>
    </location>
</feature>
<dbReference type="AlphaFoldDB" id="A0A2C9ETD7"/>
<comment type="subcellular location">
    <subcellularLocation>
        <location evidence="1">Cell membrane</location>
        <topology evidence="1">Multi-pass membrane protein</topology>
    </subcellularLocation>
</comment>
<dbReference type="Proteomes" id="UP000013940">
    <property type="component" value="Chromosome"/>
</dbReference>
<feature type="transmembrane region" description="Helical" evidence="8">
    <location>
        <begin position="461"/>
        <end position="489"/>
    </location>
</feature>
<dbReference type="SUPFAM" id="SSF82866">
    <property type="entry name" value="Multidrug efflux transporter AcrB transmembrane domain"/>
    <property type="match status" value="2"/>
</dbReference>
<comment type="similarity">
    <text evidence="2">Belongs to the resistance-nodulation-cell division (RND) (TC 2.A.6) family.</text>
</comment>
<evidence type="ECO:0000256" key="7">
    <source>
        <dbReference type="ARBA" id="ARBA00023136"/>
    </source>
</evidence>
<dbReference type="EMBL" id="CP003190">
    <property type="protein sequence ID" value="AGL86936.1"/>
    <property type="molecule type" value="Genomic_DNA"/>
</dbReference>
<name>A0A2C9ETD7_PSEPH</name>
<keyword evidence="4" id="KW-1003">Cell membrane</keyword>
<evidence type="ECO:0000313" key="9">
    <source>
        <dbReference type="EMBL" id="AGL86936.1"/>
    </source>
</evidence>
<dbReference type="PANTHER" id="PTHR32063">
    <property type="match status" value="1"/>
</dbReference>